<evidence type="ECO:0000256" key="3">
    <source>
        <dbReference type="ARBA" id="ARBA00023125"/>
    </source>
</evidence>
<dbReference type="Pfam" id="PF00250">
    <property type="entry name" value="Forkhead"/>
    <property type="match status" value="1"/>
</dbReference>
<dbReference type="InterPro" id="IPR036388">
    <property type="entry name" value="WH-like_DNA-bd_sf"/>
</dbReference>
<dbReference type="InterPro" id="IPR050211">
    <property type="entry name" value="FOX_domain-containing"/>
</dbReference>
<dbReference type="SMART" id="SM00339">
    <property type="entry name" value="FH"/>
    <property type="match status" value="1"/>
</dbReference>
<dbReference type="InterPro" id="IPR030456">
    <property type="entry name" value="TF_fork_head_CS_2"/>
</dbReference>
<evidence type="ECO:0000256" key="5">
    <source>
        <dbReference type="ARBA" id="ARBA00023242"/>
    </source>
</evidence>
<accession>A0AAV3ASC5</accession>
<protein>
    <recommendedName>
        <fullName evidence="7">Fork-head domain-containing protein</fullName>
    </recommendedName>
</protein>
<dbReference type="GO" id="GO:0009653">
    <property type="term" value="P:anatomical structure morphogenesis"/>
    <property type="evidence" value="ECO:0007669"/>
    <property type="project" value="TreeGrafter"/>
</dbReference>
<dbReference type="GO" id="GO:0000978">
    <property type="term" value="F:RNA polymerase II cis-regulatory region sequence-specific DNA binding"/>
    <property type="evidence" value="ECO:0007669"/>
    <property type="project" value="TreeGrafter"/>
</dbReference>
<dbReference type="AlphaFoldDB" id="A0AAV3ASC5"/>
<keyword evidence="9" id="KW-1185">Reference proteome</keyword>
<dbReference type="GO" id="GO:0005634">
    <property type="term" value="C:nucleus"/>
    <property type="evidence" value="ECO:0007669"/>
    <property type="project" value="UniProtKB-SubCell"/>
</dbReference>
<evidence type="ECO:0000313" key="8">
    <source>
        <dbReference type="EMBL" id="DBA29424.1"/>
    </source>
</evidence>
<evidence type="ECO:0000313" key="9">
    <source>
        <dbReference type="Proteomes" id="UP001181693"/>
    </source>
</evidence>
<dbReference type="PROSITE" id="PS00657">
    <property type="entry name" value="FORK_HEAD_1"/>
    <property type="match status" value="1"/>
</dbReference>
<reference evidence="8" key="1">
    <citation type="thesis" date="2020" institute="ProQuest LLC" country="789 East Eisenhower Parkway, Ann Arbor, MI, USA">
        <title>Comparative Genomics and Chromosome Evolution.</title>
        <authorList>
            <person name="Mudd A.B."/>
        </authorList>
    </citation>
    <scope>NUCLEOTIDE SEQUENCE</scope>
    <source>
        <strain evidence="8">1538</strain>
        <tissue evidence="8">Blood</tissue>
    </source>
</reference>
<dbReference type="InterPro" id="IPR001766">
    <property type="entry name" value="Fork_head_dom"/>
</dbReference>
<dbReference type="Proteomes" id="UP001181693">
    <property type="component" value="Unassembled WGS sequence"/>
</dbReference>
<dbReference type="PROSITE" id="PS50039">
    <property type="entry name" value="FORK_HEAD_3"/>
    <property type="match status" value="1"/>
</dbReference>
<keyword evidence="2" id="KW-0805">Transcription regulation</keyword>
<dbReference type="GO" id="GO:0000981">
    <property type="term" value="F:DNA-binding transcription factor activity, RNA polymerase II-specific"/>
    <property type="evidence" value="ECO:0007669"/>
    <property type="project" value="TreeGrafter"/>
</dbReference>
<evidence type="ECO:0000256" key="1">
    <source>
        <dbReference type="ARBA" id="ARBA00004123"/>
    </source>
</evidence>
<proteinExistence type="predicted"/>
<sequence length="194" mass="22494">MATYYEDVNMYESQHVQNLQHSQGAPYYGLGDSTPTNPYLWFGGPDVNSYLYGHNSACFIPPTYEPQGQFLHNASSFGGPDSGWWSIASQEELQKYVRPPYSYSALIAMAIQSTPKKKITLSQIYQYVAEKFPYYKNSKAGWQNSIRHNLSIHDCFKKVPRKEEDPGKGNYWTLDPKSEKIFDNGHFRRRRKQR</sequence>
<dbReference type="PRINTS" id="PR00053">
    <property type="entry name" value="FORKHEAD"/>
</dbReference>
<feature type="domain" description="Fork-head" evidence="7">
    <location>
        <begin position="98"/>
        <end position="192"/>
    </location>
</feature>
<name>A0AAV3ASC5_PYXAD</name>
<dbReference type="PANTHER" id="PTHR11829:SF384">
    <property type="entry name" value="FORK-HEAD DOMAIN-CONTAINING PROTEIN"/>
    <property type="match status" value="1"/>
</dbReference>
<dbReference type="PROSITE" id="PS00658">
    <property type="entry name" value="FORK_HEAD_2"/>
    <property type="match status" value="1"/>
</dbReference>
<evidence type="ECO:0000256" key="6">
    <source>
        <dbReference type="PROSITE-ProRule" id="PRU00089"/>
    </source>
</evidence>
<evidence type="ECO:0000259" key="7">
    <source>
        <dbReference type="PROSITE" id="PS50039"/>
    </source>
</evidence>
<dbReference type="InterPro" id="IPR018122">
    <property type="entry name" value="TF_fork_head_CS_1"/>
</dbReference>
<evidence type="ECO:0000256" key="2">
    <source>
        <dbReference type="ARBA" id="ARBA00023015"/>
    </source>
</evidence>
<keyword evidence="3 6" id="KW-0238">DNA-binding</keyword>
<comment type="subcellular location">
    <subcellularLocation>
        <location evidence="1 6">Nucleus</location>
    </subcellularLocation>
</comment>
<feature type="DNA-binding region" description="Fork-head" evidence="6">
    <location>
        <begin position="98"/>
        <end position="192"/>
    </location>
</feature>
<dbReference type="EMBL" id="DYDO01000003">
    <property type="protein sequence ID" value="DBA29424.1"/>
    <property type="molecule type" value="Genomic_DNA"/>
</dbReference>
<dbReference type="InterPro" id="IPR036390">
    <property type="entry name" value="WH_DNA-bd_sf"/>
</dbReference>
<keyword evidence="5 6" id="KW-0539">Nucleus</keyword>
<organism evidence="8 9">
    <name type="scientific">Pyxicephalus adspersus</name>
    <name type="common">African bullfrog</name>
    <dbReference type="NCBI Taxonomy" id="30357"/>
    <lineage>
        <taxon>Eukaryota</taxon>
        <taxon>Metazoa</taxon>
        <taxon>Chordata</taxon>
        <taxon>Craniata</taxon>
        <taxon>Vertebrata</taxon>
        <taxon>Euteleostomi</taxon>
        <taxon>Amphibia</taxon>
        <taxon>Batrachia</taxon>
        <taxon>Anura</taxon>
        <taxon>Neobatrachia</taxon>
        <taxon>Ranoidea</taxon>
        <taxon>Pyxicephalidae</taxon>
        <taxon>Pyxicephalinae</taxon>
        <taxon>Pyxicephalus</taxon>
    </lineage>
</organism>
<keyword evidence="4" id="KW-0804">Transcription</keyword>
<comment type="caution">
    <text evidence="8">The sequence shown here is derived from an EMBL/GenBank/DDBJ whole genome shotgun (WGS) entry which is preliminary data.</text>
</comment>
<dbReference type="SUPFAM" id="SSF46785">
    <property type="entry name" value="Winged helix' DNA-binding domain"/>
    <property type="match status" value="1"/>
</dbReference>
<dbReference type="PANTHER" id="PTHR11829">
    <property type="entry name" value="FORKHEAD BOX PROTEIN"/>
    <property type="match status" value="1"/>
</dbReference>
<dbReference type="Gene3D" id="1.10.10.10">
    <property type="entry name" value="Winged helix-like DNA-binding domain superfamily/Winged helix DNA-binding domain"/>
    <property type="match status" value="1"/>
</dbReference>
<evidence type="ECO:0000256" key="4">
    <source>
        <dbReference type="ARBA" id="ARBA00023163"/>
    </source>
</evidence>
<gene>
    <name evidence="8" type="ORF">GDO54_009649</name>
</gene>
<dbReference type="GO" id="GO:0030154">
    <property type="term" value="P:cell differentiation"/>
    <property type="evidence" value="ECO:0007669"/>
    <property type="project" value="TreeGrafter"/>
</dbReference>
<dbReference type="FunFam" id="1.10.10.10:FF:000016">
    <property type="entry name" value="Forkhead box protein I1"/>
    <property type="match status" value="1"/>
</dbReference>